<comment type="caution">
    <text evidence="2">The sequence shown here is derived from an EMBL/GenBank/DDBJ whole genome shotgun (WGS) entry which is preliminary data.</text>
</comment>
<dbReference type="CDD" id="cd11334">
    <property type="entry name" value="AmyAc_TreS"/>
    <property type="match status" value="1"/>
</dbReference>
<keyword evidence="3" id="KW-1185">Reference proteome</keyword>
<accession>A0ABV7T8N3</accession>
<dbReference type="EMBL" id="JBHRXZ010000022">
    <property type="protein sequence ID" value="MFC3607986.1"/>
    <property type="molecule type" value="Genomic_DNA"/>
</dbReference>
<evidence type="ECO:0000313" key="3">
    <source>
        <dbReference type="Proteomes" id="UP001595630"/>
    </source>
</evidence>
<dbReference type="Gene3D" id="3.20.20.80">
    <property type="entry name" value="Glycosidases"/>
    <property type="match status" value="1"/>
</dbReference>
<dbReference type="SMART" id="SM00642">
    <property type="entry name" value="Aamy"/>
    <property type="match status" value="1"/>
</dbReference>
<sequence length="540" mass="62257">MRPLWYRNGVIYQIDPSLFRDSNGDGCGDLQGVTERLDYLRGLGATAVWLMPFYRSPFNDAGYDVVDHLAVDSRFGDLSDMVMLLEKAEELGLHVIIELVVQHTSIEHRWFQEARRDRQSKYRDYYLWADEPDDSVETIFPTVEDSAWSWDEEAGQYYRHLFYNHEPDLNLANPAVIEEIERIMMFWLRLGVSGFRVDAASHLIEQAGEGDAARGFWLLEHMRDFVTLRRPETVLLGEVDVEPELYHEYFGDEGNRLTLLLNFWANNHLFLALARREAEPLSRALAEQPVPPDRSQYAIWMRNHDELDLDRLSDEEREEVMQVFAPDENMRAYERGIRRRLAPMLDGDERRLAMTHAILFSLPGTPILRYGEEIGMGDDLSRPERLAVRTPMQWSNEPNAGFSNASPEQLAAPLIEDGPFGFHQINVYAQTLRGDSLLARTGNMIRTRIGLREIGGGRHRSVEVGDPAVFAIRHDNNSTVLMLANLSAEETTVEVHEEDLQEMVDILADCDYEPPQGHPLRLRLAGYGYRWLRHKERLFG</sequence>
<dbReference type="Proteomes" id="UP001595630">
    <property type="component" value="Unassembled WGS sequence"/>
</dbReference>
<evidence type="ECO:0000259" key="1">
    <source>
        <dbReference type="SMART" id="SM00642"/>
    </source>
</evidence>
<proteinExistence type="predicted"/>
<gene>
    <name evidence="2" type="ORF">ACFOMF_09380</name>
</gene>
<dbReference type="Pfam" id="PF00128">
    <property type="entry name" value="Alpha-amylase"/>
    <property type="match status" value="1"/>
</dbReference>
<dbReference type="PANTHER" id="PTHR10357:SF219">
    <property type="entry name" value="MALTOSE ALPHA-D-GLUCOSYLTRANSFERASE"/>
    <property type="match status" value="1"/>
</dbReference>
<dbReference type="SUPFAM" id="SSF51011">
    <property type="entry name" value="Glycosyl hydrolase domain"/>
    <property type="match status" value="1"/>
</dbReference>
<dbReference type="Pfam" id="PF22157">
    <property type="entry name" value="SupH-like_C"/>
    <property type="match status" value="1"/>
</dbReference>
<dbReference type="Gene3D" id="3.90.400.10">
    <property type="entry name" value="Oligo-1,6-glucosidase, Domain 2"/>
    <property type="match status" value="1"/>
</dbReference>
<dbReference type="SUPFAM" id="SSF51445">
    <property type="entry name" value="(Trans)glycosidases"/>
    <property type="match status" value="1"/>
</dbReference>
<feature type="domain" description="Glycosyl hydrolase family 13 catalytic" evidence="1">
    <location>
        <begin position="13"/>
        <end position="409"/>
    </location>
</feature>
<dbReference type="RefSeq" id="WP_386364134.1">
    <property type="nucleotide sequence ID" value="NZ_JBHRXZ010000022.1"/>
</dbReference>
<dbReference type="InterPro" id="IPR045857">
    <property type="entry name" value="O16G_dom_2"/>
</dbReference>
<organism evidence="2 3">
    <name type="scientific">Stutzerimonas tarimensis</name>
    <dbReference type="NCBI Taxonomy" id="1507735"/>
    <lineage>
        <taxon>Bacteria</taxon>
        <taxon>Pseudomonadati</taxon>
        <taxon>Pseudomonadota</taxon>
        <taxon>Gammaproteobacteria</taxon>
        <taxon>Pseudomonadales</taxon>
        <taxon>Pseudomonadaceae</taxon>
        <taxon>Stutzerimonas</taxon>
    </lineage>
</organism>
<dbReference type="Gene3D" id="2.60.40.1180">
    <property type="entry name" value="Golgi alpha-mannosidase II"/>
    <property type="match status" value="1"/>
</dbReference>
<protein>
    <submittedName>
        <fullName evidence="2">Alpha-amylase family protein</fullName>
    </submittedName>
</protein>
<dbReference type="InterPro" id="IPR006047">
    <property type="entry name" value="GH13_cat_dom"/>
</dbReference>
<dbReference type="InterPro" id="IPR054049">
    <property type="entry name" value="SupH-like_C"/>
</dbReference>
<evidence type="ECO:0000313" key="2">
    <source>
        <dbReference type="EMBL" id="MFC3607986.1"/>
    </source>
</evidence>
<dbReference type="PANTHER" id="PTHR10357">
    <property type="entry name" value="ALPHA-AMYLASE FAMILY MEMBER"/>
    <property type="match status" value="1"/>
</dbReference>
<dbReference type="InterPro" id="IPR017853">
    <property type="entry name" value="GH"/>
</dbReference>
<dbReference type="InterPro" id="IPR013780">
    <property type="entry name" value="Glyco_hydro_b"/>
</dbReference>
<name>A0ABV7T8N3_9GAMM</name>
<reference evidence="3" key="1">
    <citation type="journal article" date="2019" name="Int. J. Syst. Evol. Microbiol.">
        <title>The Global Catalogue of Microorganisms (GCM) 10K type strain sequencing project: providing services to taxonomists for standard genome sequencing and annotation.</title>
        <authorList>
            <consortium name="The Broad Institute Genomics Platform"/>
            <consortium name="The Broad Institute Genome Sequencing Center for Infectious Disease"/>
            <person name="Wu L."/>
            <person name="Ma J."/>
        </authorList>
    </citation>
    <scope>NUCLEOTIDE SEQUENCE [LARGE SCALE GENOMIC DNA]</scope>
    <source>
        <strain evidence="3">KCTC 42447</strain>
    </source>
</reference>